<comment type="caution">
    <text evidence="1">The sequence shown here is derived from an EMBL/GenBank/DDBJ whole genome shotgun (WGS) entry which is preliminary data.</text>
</comment>
<protein>
    <submittedName>
        <fullName evidence="1">Uncharacterized protein</fullName>
    </submittedName>
</protein>
<name>A0ACB7T487_HYAAI</name>
<proteinExistence type="predicted"/>
<accession>A0ACB7T487</accession>
<sequence>MTSEALLMSLCRLCARRGLPLVIYSDNARAFKKASKDLQKLCKMPLEEPVAGHMSSKDIKSKLNVPNVPWCGGWWKRLVKTVKTPLRKVLRRACLSSEEVMTMLGKVGEVVISRPLNVIESEADEPYDLTPTDLLIGQTLTTIPQDSGEEIEKPTRTEAMRRMEYRSD</sequence>
<keyword evidence="2" id="KW-1185">Reference proteome</keyword>
<dbReference type="EMBL" id="CM023490">
    <property type="protein sequence ID" value="KAH6942287.1"/>
    <property type="molecule type" value="Genomic_DNA"/>
</dbReference>
<reference evidence="1" key="1">
    <citation type="submission" date="2020-05" db="EMBL/GenBank/DDBJ databases">
        <title>Large-scale comparative analyses of tick genomes elucidate their genetic diversity and vector capacities.</title>
        <authorList>
            <person name="Jia N."/>
            <person name="Wang J."/>
            <person name="Shi W."/>
            <person name="Du L."/>
            <person name="Sun Y."/>
            <person name="Zhan W."/>
            <person name="Jiang J."/>
            <person name="Wang Q."/>
            <person name="Zhang B."/>
            <person name="Ji P."/>
            <person name="Sakyi L.B."/>
            <person name="Cui X."/>
            <person name="Yuan T."/>
            <person name="Jiang B."/>
            <person name="Yang W."/>
            <person name="Lam T.T.-Y."/>
            <person name="Chang Q."/>
            <person name="Ding S."/>
            <person name="Wang X."/>
            <person name="Zhu J."/>
            <person name="Ruan X."/>
            <person name="Zhao L."/>
            <person name="Wei J."/>
            <person name="Que T."/>
            <person name="Du C."/>
            <person name="Cheng J."/>
            <person name="Dai P."/>
            <person name="Han X."/>
            <person name="Huang E."/>
            <person name="Gao Y."/>
            <person name="Liu J."/>
            <person name="Shao H."/>
            <person name="Ye R."/>
            <person name="Li L."/>
            <person name="Wei W."/>
            <person name="Wang X."/>
            <person name="Wang C."/>
            <person name="Yang T."/>
            <person name="Huo Q."/>
            <person name="Li W."/>
            <person name="Guo W."/>
            <person name="Chen H."/>
            <person name="Zhou L."/>
            <person name="Ni X."/>
            <person name="Tian J."/>
            <person name="Zhou Y."/>
            <person name="Sheng Y."/>
            <person name="Liu T."/>
            <person name="Pan Y."/>
            <person name="Xia L."/>
            <person name="Li J."/>
            <person name="Zhao F."/>
            <person name="Cao W."/>
        </authorList>
    </citation>
    <scope>NUCLEOTIDE SEQUENCE</scope>
    <source>
        <strain evidence="1">Hyas-2018</strain>
    </source>
</reference>
<evidence type="ECO:0000313" key="2">
    <source>
        <dbReference type="Proteomes" id="UP000821845"/>
    </source>
</evidence>
<dbReference type="Proteomes" id="UP000821845">
    <property type="component" value="Chromosome 10"/>
</dbReference>
<gene>
    <name evidence="1" type="ORF">HPB50_003166</name>
</gene>
<organism evidence="1 2">
    <name type="scientific">Hyalomma asiaticum</name>
    <name type="common">Tick</name>
    <dbReference type="NCBI Taxonomy" id="266040"/>
    <lineage>
        <taxon>Eukaryota</taxon>
        <taxon>Metazoa</taxon>
        <taxon>Ecdysozoa</taxon>
        <taxon>Arthropoda</taxon>
        <taxon>Chelicerata</taxon>
        <taxon>Arachnida</taxon>
        <taxon>Acari</taxon>
        <taxon>Parasitiformes</taxon>
        <taxon>Ixodida</taxon>
        <taxon>Ixodoidea</taxon>
        <taxon>Ixodidae</taxon>
        <taxon>Hyalomminae</taxon>
        <taxon>Hyalomma</taxon>
    </lineage>
</organism>
<evidence type="ECO:0000313" key="1">
    <source>
        <dbReference type="EMBL" id="KAH6942287.1"/>
    </source>
</evidence>